<gene>
    <name evidence="3" type="primary">ligC</name>
    <name evidence="3" type="ORF">jaqu_09020</name>
</gene>
<evidence type="ECO:0000313" key="4">
    <source>
        <dbReference type="Proteomes" id="UP000032232"/>
    </source>
</evidence>
<evidence type="ECO:0000259" key="2">
    <source>
        <dbReference type="Pfam" id="PF22725"/>
    </source>
</evidence>
<dbReference type="PANTHER" id="PTHR43377:SF1">
    <property type="entry name" value="BILIVERDIN REDUCTASE A"/>
    <property type="match status" value="1"/>
</dbReference>
<dbReference type="EC" id="1.1.1.312" evidence="3"/>
<dbReference type="PANTHER" id="PTHR43377">
    <property type="entry name" value="BILIVERDIN REDUCTASE A"/>
    <property type="match status" value="1"/>
</dbReference>
<dbReference type="InterPro" id="IPR000683">
    <property type="entry name" value="Gfo/Idh/MocA-like_OxRdtase_N"/>
</dbReference>
<keyword evidence="4" id="KW-1185">Reference proteome</keyword>
<dbReference type="GO" id="GO:0050606">
    <property type="term" value="F:4-carboxy-2-hydroxymuconate semialdehyde hemiacetal dehydrogenase activity"/>
    <property type="evidence" value="ECO:0007669"/>
    <property type="project" value="UniProtKB-EC"/>
</dbReference>
<proteinExistence type="predicted"/>
<dbReference type="GO" id="GO:0000166">
    <property type="term" value="F:nucleotide binding"/>
    <property type="evidence" value="ECO:0007669"/>
    <property type="project" value="InterPro"/>
</dbReference>
<accession>A0A0D1CQW8</accession>
<dbReference type="Pfam" id="PF01408">
    <property type="entry name" value="GFO_IDH_MocA"/>
    <property type="match status" value="1"/>
</dbReference>
<feature type="domain" description="Gfo/Idh/MocA-like oxidoreductase N-terminal" evidence="1">
    <location>
        <begin position="3"/>
        <end position="123"/>
    </location>
</feature>
<dbReference type="InterPro" id="IPR036291">
    <property type="entry name" value="NAD(P)-bd_dom_sf"/>
</dbReference>
<dbReference type="InterPro" id="IPR051450">
    <property type="entry name" value="Gfo/Idh/MocA_Oxidoreductases"/>
</dbReference>
<dbReference type="STRING" id="935700.jaqu_09020"/>
<dbReference type="PATRIC" id="fig|935700.4.peg.944"/>
<dbReference type="SUPFAM" id="SSF51735">
    <property type="entry name" value="NAD(P)-binding Rossmann-fold domains"/>
    <property type="match status" value="1"/>
</dbReference>
<dbReference type="Gene3D" id="3.40.50.720">
    <property type="entry name" value="NAD(P)-binding Rossmann-like Domain"/>
    <property type="match status" value="1"/>
</dbReference>
<dbReference type="Gene3D" id="3.30.360.10">
    <property type="entry name" value="Dihydrodipicolinate Reductase, domain 2"/>
    <property type="match status" value="1"/>
</dbReference>
<keyword evidence="3" id="KW-0560">Oxidoreductase</keyword>
<name>A0A0D1CQW8_9RHOB</name>
<organism evidence="3 4">
    <name type="scientific">Jannaschia aquimarina</name>
    <dbReference type="NCBI Taxonomy" id="935700"/>
    <lineage>
        <taxon>Bacteria</taxon>
        <taxon>Pseudomonadati</taxon>
        <taxon>Pseudomonadota</taxon>
        <taxon>Alphaproteobacteria</taxon>
        <taxon>Rhodobacterales</taxon>
        <taxon>Roseobacteraceae</taxon>
        <taxon>Jannaschia</taxon>
    </lineage>
</organism>
<dbReference type="EMBL" id="JYFE01000020">
    <property type="protein sequence ID" value="KIT17172.1"/>
    <property type="molecule type" value="Genomic_DNA"/>
</dbReference>
<reference evidence="3 4" key="1">
    <citation type="submission" date="2015-02" db="EMBL/GenBank/DDBJ databases">
        <title>Genome Sequence of Jannaschia aquimarina DSM28248, a member of the Roseobacter clade.</title>
        <authorList>
            <person name="Voget S."/>
            <person name="Daniel R."/>
        </authorList>
    </citation>
    <scope>NUCLEOTIDE SEQUENCE [LARGE SCALE GENOMIC DNA]</scope>
    <source>
        <strain evidence="3 4">GSW-M26</strain>
    </source>
</reference>
<comment type="caution">
    <text evidence="3">The sequence shown here is derived from an EMBL/GenBank/DDBJ whole genome shotgun (WGS) entry which is preliminary data.</text>
</comment>
<sequence length="332" mass="34374">MSLNVALVGCGRIARALHGPILSRLPAARLSAIVDPDGAARMAMSRIAPGAVLHADLESVLQAGEADAVVICTPPEYHAEATLAALDAGLPVYVEKPLAPTEQEAEALIAARQVAGTVGIVGHNFRFHPEILSARDRIASGELGAPVAIRSVFTSERRALPDWKLKMGGGGDALTDLGSHHVDLFGYLSGQAVDPGSVQARQKPGPDGSAATLSASLDDGTPLSLTVAQTSGVSVHRIEILCEKAHLEIDLVSGRATMSRSQARLGTMGRWQARIADGAAAVDPRHRPDPSFEAALSHFVTVAAGGDPAGSAVPADFRVGARAMTLLRSALD</sequence>
<evidence type="ECO:0000313" key="3">
    <source>
        <dbReference type="EMBL" id="KIT17172.1"/>
    </source>
</evidence>
<dbReference type="SUPFAM" id="SSF55347">
    <property type="entry name" value="Glyceraldehyde-3-phosphate dehydrogenase-like, C-terminal domain"/>
    <property type="match status" value="1"/>
</dbReference>
<feature type="domain" description="GFO/IDH/MocA-like oxidoreductase" evidence="2">
    <location>
        <begin position="132"/>
        <end position="247"/>
    </location>
</feature>
<dbReference type="InterPro" id="IPR055170">
    <property type="entry name" value="GFO_IDH_MocA-like_dom"/>
</dbReference>
<dbReference type="AlphaFoldDB" id="A0A0D1CQW8"/>
<dbReference type="RefSeq" id="WP_052500772.1">
    <property type="nucleotide sequence ID" value="NZ_FZPF01000007.1"/>
</dbReference>
<protein>
    <submittedName>
        <fullName evidence="3">LigC protein</fullName>
        <ecNumber evidence="3">1.1.1.312</ecNumber>
    </submittedName>
</protein>
<dbReference type="Pfam" id="PF22725">
    <property type="entry name" value="GFO_IDH_MocA_C3"/>
    <property type="match status" value="1"/>
</dbReference>
<evidence type="ECO:0000259" key="1">
    <source>
        <dbReference type="Pfam" id="PF01408"/>
    </source>
</evidence>
<dbReference type="Proteomes" id="UP000032232">
    <property type="component" value="Unassembled WGS sequence"/>
</dbReference>